<gene>
    <name evidence="1" type="ordered locus">Mpet_2026</name>
</gene>
<dbReference type="AlphaFoldDB" id="E1RJG8"/>
<evidence type="ECO:0000313" key="2">
    <source>
        <dbReference type="Proteomes" id="UP000006565"/>
    </source>
</evidence>
<dbReference type="OrthoDB" id="112653at2157"/>
<name>E1RJG8_METP4</name>
<dbReference type="Proteomes" id="UP000006565">
    <property type="component" value="Chromosome"/>
</dbReference>
<dbReference type="EMBL" id="CP002117">
    <property type="protein sequence ID" value="ADN36774.1"/>
    <property type="molecule type" value="Genomic_DNA"/>
</dbReference>
<dbReference type="GeneID" id="9744507"/>
<dbReference type="KEGG" id="mpi:Mpet_2026"/>
<organism evidence="1 2">
    <name type="scientific">Methanolacinia petrolearia (strain DSM 11571 / OCM 486 / SEBR 4847)</name>
    <name type="common">Methanoplanus petrolearius</name>
    <dbReference type="NCBI Taxonomy" id="679926"/>
    <lineage>
        <taxon>Archaea</taxon>
        <taxon>Methanobacteriati</taxon>
        <taxon>Methanobacteriota</taxon>
        <taxon>Stenosarchaea group</taxon>
        <taxon>Methanomicrobia</taxon>
        <taxon>Methanomicrobiales</taxon>
        <taxon>Methanomicrobiaceae</taxon>
        <taxon>Methanolacinia</taxon>
    </lineage>
</organism>
<protein>
    <submittedName>
        <fullName evidence="1">Uncharacterized protein</fullName>
    </submittedName>
</protein>
<reference evidence="1 2" key="1">
    <citation type="journal article" date="2010" name="Stand. Genomic Sci.">
        <title>Complete genome sequence of Methanoplanus petrolearius type strain (SEBR 4847).</title>
        <authorList>
            <person name="Brambilla E."/>
            <person name="Djao O.D."/>
            <person name="Daligault H."/>
            <person name="Lapidus A."/>
            <person name="Lucas S."/>
            <person name="Hammon N."/>
            <person name="Nolan M."/>
            <person name="Tice H."/>
            <person name="Cheng J.F."/>
            <person name="Han C."/>
            <person name="Tapia R."/>
            <person name="Goodwin L."/>
            <person name="Pitluck S."/>
            <person name="Liolios K."/>
            <person name="Ivanova N."/>
            <person name="Mavromatis K."/>
            <person name="Mikhailova N."/>
            <person name="Pati A."/>
            <person name="Chen A."/>
            <person name="Palaniappan K."/>
            <person name="Land M."/>
            <person name="Hauser L."/>
            <person name="Chang Y.J."/>
            <person name="Jeffries C.D."/>
            <person name="Rohde M."/>
            <person name="Spring S."/>
            <person name="Sikorski J."/>
            <person name="Goker M."/>
            <person name="Woyke T."/>
            <person name="Bristow J."/>
            <person name="Eisen J.A."/>
            <person name="Markowitz V."/>
            <person name="Hugenholtz P."/>
            <person name="Kyrpides N.C."/>
            <person name="Klenk H.P."/>
        </authorList>
    </citation>
    <scope>NUCLEOTIDE SEQUENCE [LARGE SCALE GENOMIC DNA]</scope>
    <source>
        <strain evidence="2">DSM 11571 / OCM 486 / SEBR 4847</strain>
    </source>
</reference>
<keyword evidence="2" id="KW-1185">Reference proteome</keyword>
<evidence type="ECO:0000313" key="1">
    <source>
        <dbReference type="EMBL" id="ADN36774.1"/>
    </source>
</evidence>
<proteinExistence type="predicted"/>
<sequence>MESIPSIIDPDKKLLYESLKSSIAEVAQNRAEWEALSRIEVLREMATEEALLAGLAVESYDLAVALMKGMKEDHIQEGV</sequence>
<dbReference type="RefSeq" id="WP_013329951.1">
    <property type="nucleotide sequence ID" value="NC_014507.1"/>
</dbReference>
<dbReference type="HOGENOM" id="CLU_2597772_0_0_2"/>
<accession>E1RJG8</accession>